<dbReference type="EMBL" id="BAABAQ010000003">
    <property type="protein sequence ID" value="GAA4187485.1"/>
    <property type="molecule type" value="Genomic_DNA"/>
</dbReference>
<feature type="transmembrane region" description="Helical" evidence="1">
    <location>
        <begin position="40"/>
        <end position="58"/>
    </location>
</feature>
<keyword evidence="1" id="KW-0812">Transmembrane</keyword>
<proteinExistence type="predicted"/>
<keyword evidence="1" id="KW-1133">Transmembrane helix</keyword>
<reference evidence="3" key="1">
    <citation type="journal article" date="2019" name="Int. J. Syst. Evol. Microbiol.">
        <title>The Global Catalogue of Microorganisms (GCM) 10K type strain sequencing project: providing services to taxonomists for standard genome sequencing and annotation.</title>
        <authorList>
            <consortium name="The Broad Institute Genomics Platform"/>
            <consortium name="The Broad Institute Genome Sequencing Center for Infectious Disease"/>
            <person name="Wu L."/>
            <person name="Ma J."/>
        </authorList>
    </citation>
    <scope>NUCLEOTIDE SEQUENCE [LARGE SCALE GENOMIC DNA]</scope>
    <source>
        <strain evidence="3">JCM 17388</strain>
    </source>
</reference>
<evidence type="ECO:0000313" key="3">
    <source>
        <dbReference type="Proteomes" id="UP001501251"/>
    </source>
</evidence>
<gene>
    <name evidence="2" type="ORF">GCM10022252_21150</name>
</gene>
<dbReference type="Proteomes" id="UP001501251">
    <property type="component" value="Unassembled WGS sequence"/>
</dbReference>
<evidence type="ECO:0008006" key="4">
    <source>
        <dbReference type="Google" id="ProtNLM"/>
    </source>
</evidence>
<comment type="caution">
    <text evidence="2">The sequence shown here is derived from an EMBL/GenBank/DDBJ whole genome shotgun (WGS) entry which is preliminary data.</text>
</comment>
<evidence type="ECO:0000256" key="1">
    <source>
        <dbReference type="SAM" id="Phobius"/>
    </source>
</evidence>
<protein>
    <recommendedName>
        <fullName evidence="4">DUF3309 domain-containing protein</fullName>
    </recommendedName>
</protein>
<evidence type="ECO:0000313" key="2">
    <source>
        <dbReference type="EMBL" id="GAA4187485.1"/>
    </source>
</evidence>
<accession>A0ABP8APR3</accession>
<keyword evidence="1" id="KW-0472">Membrane</keyword>
<keyword evidence="3" id="KW-1185">Reference proteome</keyword>
<sequence length="65" mass="6947">MKTWLPIVLGVLLVLAGGLWALQGLGYVGGSSMSGAREWFWIGLATLVVGLVLAVSALRRGRRPR</sequence>
<dbReference type="RefSeq" id="WP_344917584.1">
    <property type="nucleotide sequence ID" value="NZ_BAABAQ010000003.1"/>
</dbReference>
<name>A0ABP8APR3_9ACTN</name>
<organism evidence="2 3">
    <name type="scientific">Streptosporangium oxazolinicum</name>
    <dbReference type="NCBI Taxonomy" id="909287"/>
    <lineage>
        <taxon>Bacteria</taxon>
        <taxon>Bacillati</taxon>
        <taxon>Actinomycetota</taxon>
        <taxon>Actinomycetes</taxon>
        <taxon>Streptosporangiales</taxon>
        <taxon>Streptosporangiaceae</taxon>
        <taxon>Streptosporangium</taxon>
    </lineage>
</organism>